<keyword evidence="3" id="KW-1185">Reference proteome</keyword>
<feature type="compositionally biased region" description="Basic residues" evidence="1">
    <location>
        <begin position="435"/>
        <end position="446"/>
    </location>
</feature>
<feature type="region of interest" description="Disordered" evidence="1">
    <location>
        <begin position="222"/>
        <end position="243"/>
    </location>
</feature>
<gene>
    <name evidence="2" type="ORF">GGX14DRAFT_409244</name>
</gene>
<sequence>MAQARVERATVPRSQAQDTGRVMGLIGWHMGNGSRMHLKPPASAMPVHWKKASSRDSQILVPFKSGCLGWIAFHPPDLESRIACRPNFEEEKYFESLVTFVIWHELESNEQYRAQCTWASRSVGAGRTQDVKTLNQDAHPGLWPGLESNERSPSTHFMLCIISGRSVCIVVNPSRSLKDFVCLQRRKTFVSLVGFRRFRAVDANAFIVLHIVQALAHAKQQDPASFSSVRRSTRGPRTCSASPPCPWSRRLPRAITPASARHNARIRAPSFSYSGRGTAMRNTRRGCESAPPTPLSPPSDRRRARRPRLRTAAAASAGCASPSRAGTTAPAAGPAPGALAPPGRGRRGGGGDALQQGERERGRGVQVRQARDSAGCGGTGSGVAKRALSAIVAGAAPEGRKPFERRVRGGKSTAHRSYLVFRGIGAPFSRDERRQARRRDGRRQHTHSGPVWGAASLVGGIATENGRDGGRGVEPKTTAGGTVMRSCVKHGCDTDTAVGCEPSGSVVCCAAVRARQHTRSARTTASGWLPRVLAIAEIIGTQVLVKYDEDVRHRGGRVEVVTAVVTFGTLKGGRLRAVAALKSLTQRWV</sequence>
<dbReference type="Proteomes" id="UP001219525">
    <property type="component" value="Unassembled WGS sequence"/>
</dbReference>
<feature type="region of interest" description="Disordered" evidence="1">
    <location>
        <begin position="429"/>
        <end position="453"/>
    </location>
</feature>
<protein>
    <submittedName>
        <fullName evidence="2">Uncharacterized protein</fullName>
    </submittedName>
</protein>
<reference evidence="2" key="1">
    <citation type="submission" date="2023-03" db="EMBL/GenBank/DDBJ databases">
        <title>Massive genome expansion in bonnet fungi (Mycena s.s.) driven by repeated elements and novel gene families across ecological guilds.</title>
        <authorList>
            <consortium name="Lawrence Berkeley National Laboratory"/>
            <person name="Harder C.B."/>
            <person name="Miyauchi S."/>
            <person name="Viragh M."/>
            <person name="Kuo A."/>
            <person name="Thoen E."/>
            <person name="Andreopoulos B."/>
            <person name="Lu D."/>
            <person name="Skrede I."/>
            <person name="Drula E."/>
            <person name="Henrissat B."/>
            <person name="Morin E."/>
            <person name="Kohler A."/>
            <person name="Barry K."/>
            <person name="LaButti K."/>
            <person name="Morin E."/>
            <person name="Salamov A."/>
            <person name="Lipzen A."/>
            <person name="Mereny Z."/>
            <person name="Hegedus B."/>
            <person name="Baldrian P."/>
            <person name="Stursova M."/>
            <person name="Weitz H."/>
            <person name="Taylor A."/>
            <person name="Grigoriev I.V."/>
            <person name="Nagy L.G."/>
            <person name="Martin F."/>
            <person name="Kauserud H."/>
        </authorList>
    </citation>
    <scope>NUCLEOTIDE SEQUENCE</scope>
    <source>
        <strain evidence="2">9144</strain>
    </source>
</reference>
<name>A0AAD6UNR4_9AGAR</name>
<comment type="caution">
    <text evidence="2">The sequence shown here is derived from an EMBL/GenBank/DDBJ whole genome shotgun (WGS) entry which is preliminary data.</text>
</comment>
<organism evidence="2 3">
    <name type="scientific">Mycena pura</name>
    <dbReference type="NCBI Taxonomy" id="153505"/>
    <lineage>
        <taxon>Eukaryota</taxon>
        <taxon>Fungi</taxon>
        <taxon>Dikarya</taxon>
        <taxon>Basidiomycota</taxon>
        <taxon>Agaricomycotina</taxon>
        <taxon>Agaricomycetes</taxon>
        <taxon>Agaricomycetidae</taxon>
        <taxon>Agaricales</taxon>
        <taxon>Marasmiineae</taxon>
        <taxon>Mycenaceae</taxon>
        <taxon>Mycena</taxon>
    </lineage>
</organism>
<dbReference type="AlphaFoldDB" id="A0AAD6UNR4"/>
<evidence type="ECO:0000313" key="3">
    <source>
        <dbReference type="Proteomes" id="UP001219525"/>
    </source>
</evidence>
<accession>A0AAD6UNR4</accession>
<feature type="compositionally biased region" description="Low complexity" evidence="1">
    <location>
        <begin position="310"/>
        <end position="343"/>
    </location>
</feature>
<proteinExistence type="predicted"/>
<feature type="region of interest" description="Disordered" evidence="1">
    <location>
        <begin position="266"/>
        <end position="382"/>
    </location>
</feature>
<evidence type="ECO:0000313" key="2">
    <source>
        <dbReference type="EMBL" id="KAJ7186280.1"/>
    </source>
</evidence>
<evidence type="ECO:0000256" key="1">
    <source>
        <dbReference type="SAM" id="MobiDB-lite"/>
    </source>
</evidence>
<dbReference type="EMBL" id="JARJCW010000207">
    <property type="protein sequence ID" value="KAJ7186280.1"/>
    <property type="molecule type" value="Genomic_DNA"/>
</dbReference>